<dbReference type="Pfam" id="PF13175">
    <property type="entry name" value="AAA_15"/>
    <property type="match status" value="2"/>
</dbReference>
<sequence>MKIKQITIKNFRSIKSALVDVDNFNVFVGQNNHGKTNLFEAIDWFYTGKGDIDKIRFGRSGTDEVCVEIEFSEIQDGIEKMKNEKNKTAIRNLLGQNDTVRVKRTSLDPKTRKIFDTKTNDWLAKNPTGFDPAFNDFLPKFEYVSTRIDPLAMTKYGRNTPIANMLSGVLTTILEENEQYANFKDQFDKLFTSSESEVRVKLDELSGQVKVYLEKQFADCNKVVFEVAPPIFEDLLKNFDTSIDDGVYTDAEEKGDGMQRALMLAIIQAYADFRKAHEDTSKFFLFFIDEGELHLHPTAQRKLKNALLELSQKGDQVFINTHSSVLVVDEPENQSIFKVEKINKETNVTPVNQIEKPYIVYELLGGSPSDLLLPKNFLIVEGKSDLEFLSKVVSRHYADKPVIQIIPADGDIYQVARSFNAIEQIFKPIETSIYKDKVVIIVDKHEQKQVDSFNASHSNLATNGQFFQITADSLEEYYPSTWKKNAGDLKKMSGDQKLELARLAGDNITKDDFENEMLIFKEALEKCWLNCFE</sequence>
<organism evidence="2 3">
    <name type="scientific">candidate division WWE3 bacterium GW2011_GWB1_44_4</name>
    <dbReference type="NCBI Taxonomy" id="1619116"/>
    <lineage>
        <taxon>Bacteria</taxon>
        <taxon>Katanobacteria</taxon>
    </lineage>
</organism>
<accession>A0A0G1JDY7</accession>
<evidence type="ECO:0000313" key="3">
    <source>
        <dbReference type="Proteomes" id="UP000034783"/>
    </source>
</evidence>
<feature type="domain" description="Endonuclease GajA/Old nuclease/RecF-like AAA" evidence="1">
    <location>
        <begin position="161"/>
        <end position="327"/>
    </location>
</feature>
<comment type="caution">
    <text evidence="2">The sequence shown here is derived from an EMBL/GenBank/DDBJ whole genome shotgun (WGS) entry which is preliminary data.</text>
</comment>
<dbReference type="Proteomes" id="UP000034783">
    <property type="component" value="Unassembled WGS sequence"/>
</dbReference>
<dbReference type="SUPFAM" id="SSF52540">
    <property type="entry name" value="P-loop containing nucleoside triphosphate hydrolases"/>
    <property type="match status" value="1"/>
</dbReference>
<dbReference type="PANTHER" id="PTHR43581">
    <property type="entry name" value="ATP/GTP PHOSPHATASE"/>
    <property type="match status" value="1"/>
</dbReference>
<protein>
    <recommendedName>
        <fullName evidence="1">Endonuclease GajA/Old nuclease/RecF-like AAA domain-containing protein</fullName>
    </recommendedName>
</protein>
<dbReference type="InterPro" id="IPR041685">
    <property type="entry name" value="AAA_GajA/Old/RecF-like"/>
</dbReference>
<proteinExistence type="predicted"/>
<reference evidence="2 3" key="1">
    <citation type="journal article" date="2015" name="Nature">
        <title>rRNA introns, odd ribosomes, and small enigmatic genomes across a large radiation of phyla.</title>
        <authorList>
            <person name="Brown C.T."/>
            <person name="Hug L.A."/>
            <person name="Thomas B.C."/>
            <person name="Sharon I."/>
            <person name="Castelle C.J."/>
            <person name="Singh A."/>
            <person name="Wilkins M.J."/>
            <person name="Williams K.H."/>
            <person name="Banfield J.F."/>
        </authorList>
    </citation>
    <scope>NUCLEOTIDE SEQUENCE [LARGE SCALE GENOMIC DNA]</scope>
</reference>
<dbReference type="InterPro" id="IPR051396">
    <property type="entry name" value="Bact_Antivir_Def_Nuclease"/>
</dbReference>
<feature type="domain" description="Endonuclease GajA/Old nuclease/RecF-like AAA" evidence="1">
    <location>
        <begin position="1"/>
        <end position="94"/>
    </location>
</feature>
<dbReference type="Gene3D" id="3.40.50.300">
    <property type="entry name" value="P-loop containing nucleotide triphosphate hydrolases"/>
    <property type="match status" value="1"/>
</dbReference>
<name>A0A0G1JDY7_UNCKA</name>
<evidence type="ECO:0000313" key="2">
    <source>
        <dbReference type="EMBL" id="KKT69535.1"/>
    </source>
</evidence>
<dbReference type="InterPro" id="IPR027417">
    <property type="entry name" value="P-loop_NTPase"/>
</dbReference>
<dbReference type="AlphaFoldDB" id="A0A0G1JDY7"/>
<evidence type="ECO:0000259" key="1">
    <source>
        <dbReference type="Pfam" id="PF13175"/>
    </source>
</evidence>
<dbReference type="PATRIC" id="fig|1619116.3.peg.287"/>
<gene>
    <name evidence="2" type="ORF">UW65_C0021G0002</name>
</gene>
<dbReference type="PANTHER" id="PTHR43581:SF4">
    <property type="entry name" value="ATP_GTP PHOSPHATASE"/>
    <property type="match status" value="1"/>
</dbReference>
<dbReference type="EMBL" id="LCJD01000021">
    <property type="protein sequence ID" value="KKT69535.1"/>
    <property type="molecule type" value="Genomic_DNA"/>
</dbReference>